<dbReference type="RefSeq" id="WP_155450560.1">
    <property type="nucleotide sequence ID" value="NZ_WNKT01000029.1"/>
</dbReference>
<feature type="transmembrane region" description="Helical" evidence="1">
    <location>
        <begin position="54"/>
        <end position="73"/>
    </location>
</feature>
<dbReference type="OrthoDB" id="9798009at2"/>
<feature type="transmembrane region" description="Helical" evidence="1">
    <location>
        <begin position="20"/>
        <end position="42"/>
    </location>
</feature>
<proteinExistence type="predicted"/>
<organism evidence="2 3">
    <name type="scientific">Allochromatium palmeri</name>
    <dbReference type="NCBI Taxonomy" id="231048"/>
    <lineage>
        <taxon>Bacteria</taxon>
        <taxon>Pseudomonadati</taxon>
        <taxon>Pseudomonadota</taxon>
        <taxon>Gammaproteobacteria</taxon>
        <taxon>Chromatiales</taxon>
        <taxon>Chromatiaceae</taxon>
        <taxon>Allochromatium</taxon>
    </lineage>
</organism>
<evidence type="ECO:0000313" key="2">
    <source>
        <dbReference type="EMBL" id="MTW21988.1"/>
    </source>
</evidence>
<reference evidence="2 3" key="1">
    <citation type="submission" date="2019-11" db="EMBL/GenBank/DDBJ databases">
        <title>Whole-genome sequence of the anaerobic purple sulfur bacterium Allochromatium palmeri DSM 15591.</title>
        <authorList>
            <person name="Kyndt J.A."/>
            <person name="Meyer T.E."/>
        </authorList>
    </citation>
    <scope>NUCLEOTIDE SEQUENCE [LARGE SCALE GENOMIC DNA]</scope>
    <source>
        <strain evidence="2 3">DSM 15591</strain>
    </source>
</reference>
<feature type="transmembrane region" description="Helical" evidence="1">
    <location>
        <begin position="93"/>
        <end position="111"/>
    </location>
</feature>
<gene>
    <name evidence="2" type="ORF">GJ668_12925</name>
</gene>
<protein>
    <recommendedName>
        <fullName evidence="4">MotA/TolQ/ExbB proton channel domain-containing protein</fullName>
    </recommendedName>
</protein>
<sequence length="367" mass="39763">MFESIAHVVVMALEHLDSTLVTGLFVFLMFMLFSLALAATLTKRAAAFQQSAPTLLTTFGILGTFLGIAIGLLDFDSSHIEYSIPLLLDGLKLAFITSIIGILLATTLRLTQVLGRDGRRATGARTTEAVMDASDPAALFRLQVQIADAQLTATRQLGEQLAQMDGRLIQTLEHQHAAQLAAFSDFAGQLSELGSRQLMAALESVIRDFNDKLSAQFGENFRHLDASVGKLLAWQEQYREHMDVLGAQLELAVAGVERSQTSLQTLTQQASQITTHVEDQQSTMQALRRETLELESALGGIADLRERAKEAFPAIDQRIRTMLETIEGAVLSGLEAQQRIGRIGTATSPAPAARFGANSLDLARASA</sequence>
<keyword evidence="1" id="KW-1133">Transmembrane helix</keyword>
<dbReference type="EMBL" id="WNKT01000029">
    <property type="protein sequence ID" value="MTW21988.1"/>
    <property type="molecule type" value="Genomic_DNA"/>
</dbReference>
<evidence type="ECO:0000256" key="1">
    <source>
        <dbReference type="SAM" id="Phobius"/>
    </source>
</evidence>
<dbReference type="AlphaFoldDB" id="A0A6N8EG07"/>
<evidence type="ECO:0000313" key="3">
    <source>
        <dbReference type="Proteomes" id="UP000434044"/>
    </source>
</evidence>
<keyword evidence="3" id="KW-1185">Reference proteome</keyword>
<dbReference type="Proteomes" id="UP000434044">
    <property type="component" value="Unassembled WGS sequence"/>
</dbReference>
<keyword evidence="1" id="KW-0812">Transmembrane</keyword>
<accession>A0A6N8EG07</accession>
<evidence type="ECO:0008006" key="4">
    <source>
        <dbReference type="Google" id="ProtNLM"/>
    </source>
</evidence>
<name>A0A6N8EG07_9GAMM</name>
<keyword evidence="1" id="KW-0472">Membrane</keyword>
<comment type="caution">
    <text evidence="2">The sequence shown here is derived from an EMBL/GenBank/DDBJ whole genome shotgun (WGS) entry which is preliminary data.</text>
</comment>